<evidence type="ECO:0000256" key="6">
    <source>
        <dbReference type="ARBA" id="ARBA00022692"/>
    </source>
</evidence>
<feature type="transmembrane region" description="Helical" evidence="14">
    <location>
        <begin position="104"/>
        <end position="124"/>
    </location>
</feature>
<feature type="transmembrane region" description="Helical" evidence="14">
    <location>
        <begin position="324"/>
        <end position="349"/>
    </location>
</feature>
<dbReference type="GO" id="GO:0005524">
    <property type="term" value="F:ATP binding"/>
    <property type="evidence" value="ECO:0007669"/>
    <property type="project" value="UniProtKB-KW"/>
</dbReference>
<proteinExistence type="inferred from homology"/>
<evidence type="ECO:0000256" key="10">
    <source>
        <dbReference type="ARBA" id="ARBA00023136"/>
    </source>
</evidence>
<dbReference type="GO" id="GO:0015421">
    <property type="term" value="F:ABC-type oligopeptide transporter activity"/>
    <property type="evidence" value="ECO:0007669"/>
    <property type="project" value="TreeGrafter"/>
</dbReference>
<evidence type="ECO:0000313" key="18">
    <source>
        <dbReference type="Proteomes" id="UP000292958"/>
    </source>
</evidence>
<evidence type="ECO:0000256" key="2">
    <source>
        <dbReference type="ARBA" id="ARBA00006526"/>
    </source>
</evidence>
<dbReference type="InterPro" id="IPR036640">
    <property type="entry name" value="ABC1_TM_sf"/>
</dbReference>
<dbReference type="EMBL" id="SHKW01000001">
    <property type="protein sequence ID" value="RZU39201.1"/>
    <property type="molecule type" value="Genomic_DNA"/>
</dbReference>
<keyword evidence="18" id="KW-1185">Reference proteome</keyword>
<name>A0A4Q7YQM8_9BACT</name>
<feature type="transmembrane region" description="Helical" evidence="14">
    <location>
        <begin position="203"/>
        <end position="221"/>
    </location>
</feature>
<dbReference type="GO" id="GO:0005886">
    <property type="term" value="C:plasma membrane"/>
    <property type="evidence" value="ECO:0007669"/>
    <property type="project" value="UniProtKB-SubCell"/>
</dbReference>
<feature type="domain" description="ABC transmembrane type-1" evidence="16">
    <location>
        <begin position="49"/>
        <end position="371"/>
    </location>
</feature>
<evidence type="ECO:0000259" key="16">
    <source>
        <dbReference type="PROSITE" id="PS50929"/>
    </source>
</evidence>
<dbReference type="GO" id="GO:0008559">
    <property type="term" value="F:ABC-type xenobiotic transporter activity"/>
    <property type="evidence" value="ECO:0007669"/>
    <property type="project" value="UniProtKB-EC"/>
</dbReference>
<dbReference type="SUPFAM" id="SSF52540">
    <property type="entry name" value="P-loop containing nucleoside triphosphate hydrolases"/>
    <property type="match status" value="1"/>
</dbReference>
<feature type="transmembrane region" description="Helical" evidence="14">
    <location>
        <begin position="44"/>
        <end position="61"/>
    </location>
</feature>
<evidence type="ECO:0000256" key="14">
    <source>
        <dbReference type="SAM" id="Phobius"/>
    </source>
</evidence>
<evidence type="ECO:0000256" key="9">
    <source>
        <dbReference type="ARBA" id="ARBA00022989"/>
    </source>
</evidence>
<dbReference type="Gene3D" id="3.40.50.300">
    <property type="entry name" value="P-loop containing nucleotide triphosphate hydrolases"/>
    <property type="match status" value="1"/>
</dbReference>
<dbReference type="Pfam" id="PF00005">
    <property type="entry name" value="ABC_tran"/>
    <property type="match status" value="1"/>
</dbReference>
<keyword evidence="5" id="KW-1003">Cell membrane</keyword>
<evidence type="ECO:0000256" key="7">
    <source>
        <dbReference type="ARBA" id="ARBA00022741"/>
    </source>
</evidence>
<accession>A0A4Q7YQM8</accession>
<dbReference type="EC" id="7.6.2.2" evidence="3"/>
<evidence type="ECO:0000256" key="8">
    <source>
        <dbReference type="ARBA" id="ARBA00022840"/>
    </source>
</evidence>
<evidence type="ECO:0000259" key="15">
    <source>
        <dbReference type="PROSITE" id="PS50893"/>
    </source>
</evidence>
<dbReference type="SUPFAM" id="SSF90123">
    <property type="entry name" value="ABC transporter transmembrane region"/>
    <property type="match status" value="1"/>
</dbReference>
<dbReference type="Pfam" id="PF00664">
    <property type="entry name" value="ABC_membrane"/>
    <property type="match status" value="1"/>
</dbReference>
<organism evidence="17 18">
    <name type="scientific">Edaphobacter modestus</name>
    <dbReference type="NCBI Taxonomy" id="388466"/>
    <lineage>
        <taxon>Bacteria</taxon>
        <taxon>Pseudomonadati</taxon>
        <taxon>Acidobacteriota</taxon>
        <taxon>Terriglobia</taxon>
        <taxon>Terriglobales</taxon>
        <taxon>Acidobacteriaceae</taxon>
        <taxon>Edaphobacter</taxon>
    </lineage>
</organism>
<feature type="transmembrane region" description="Helical" evidence="14">
    <location>
        <begin position="179"/>
        <end position="197"/>
    </location>
</feature>
<dbReference type="InterPro" id="IPR011527">
    <property type="entry name" value="ABC1_TM_dom"/>
</dbReference>
<dbReference type="GO" id="GO:0016887">
    <property type="term" value="F:ATP hydrolysis activity"/>
    <property type="evidence" value="ECO:0007669"/>
    <property type="project" value="InterPro"/>
</dbReference>
<feature type="domain" description="ABC transporter" evidence="15">
    <location>
        <begin position="404"/>
        <end position="660"/>
    </location>
</feature>
<dbReference type="FunFam" id="3.40.50.300:FF:000221">
    <property type="entry name" value="Multidrug ABC transporter ATP-binding protein"/>
    <property type="match status" value="1"/>
</dbReference>
<evidence type="ECO:0000256" key="12">
    <source>
        <dbReference type="ARBA" id="ARBA00074518"/>
    </source>
</evidence>
<evidence type="ECO:0000256" key="11">
    <source>
        <dbReference type="ARBA" id="ARBA00034018"/>
    </source>
</evidence>
<dbReference type="InterPro" id="IPR003439">
    <property type="entry name" value="ABC_transporter-like_ATP-bd"/>
</dbReference>
<dbReference type="InterPro" id="IPR039421">
    <property type="entry name" value="Type_1_exporter"/>
</dbReference>
<dbReference type="PANTHER" id="PTHR43394:SF1">
    <property type="entry name" value="ATP-BINDING CASSETTE SUB-FAMILY B MEMBER 10, MITOCHONDRIAL"/>
    <property type="match status" value="1"/>
</dbReference>
<sequence>MADQKTPGSASKEPAKKPAQDDEVVGKVYDGRLMRRLLTYLRPYKLQVILSAIAILIKAATDVMGPYLVKVAVDTYMTDTPPAQLSWLARHLDPSAITGITQLAMIYLGALVITFGLEFVQTYLMQWTGQKIMFDLRSQIFRHLQRMSPAFFDHNPVGRLVTRVTSDVDALNEMFTSGVLAIFEDVFVLAFIVIIMLRMSWPLALLTISVIPAILYVTKIFRKHVRDSYRRQRSATARINTFTQEYVSGMAIVQLFNRERRAFDDFSSVNAENKKAWSDAIFAYALYYPIVEFLSSTAIALVIWRGGISVLHTHTYTWLSDHLYLPAAGGPAHWSLFGTVTLGILIAFIQYAQRFFRPIQDLSDKYNILQAAMAAAERVFKLLDTSSEIVSPAHPTPGDNSGRVEFRNVWFTYQNLDEHQIARIQAATPEELGSFADIEWILRDVSFTIEPDETAAIVGHTGAGKTTITGLMMRFYDIQRGEILVDGVDARQQDLTTLRRRFGVVLQDPFLFTGTIADNVRLGSTWITDKALEEACDEVNVGDFIRSLPLKFKEPVQERGATLSTGQKQLISFARALAHAPRILILDEATSSVDTDTELRVRVALSRMITGRTSILIAHRLSTIQRADTILVMHKGQLREQGTHQELLTQRGLYWKLYQLQYKDQELGTGTGVDAPLEPLSAD</sequence>
<comment type="caution">
    <text evidence="17">The sequence shown here is derived from an EMBL/GenBank/DDBJ whole genome shotgun (WGS) entry which is preliminary data.</text>
</comment>
<keyword evidence="10 14" id="KW-0472">Membrane</keyword>
<keyword evidence="9 14" id="KW-1133">Transmembrane helix</keyword>
<dbReference type="OrthoDB" id="9762778at2"/>
<dbReference type="PANTHER" id="PTHR43394">
    <property type="entry name" value="ATP-DEPENDENT PERMEASE MDL1, MITOCHONDRIAL"/>
    <property type="match status" value="1"/>
</dbReference>
<feature type="region of interest" description="Disordered" evidence="13">
    <location>
        <begin position="1"/>
        <end position="21"/>
    </location>
</feature>
<dbReference type="AlphaFoldDB" id="A0A4Q7YQM8"/>
<dbReference type="CDD" id="cd18544">
    <property type="entry name" value="ABC_6TM_TmrA_like"/>
    <property type="match status" value="1"/>
</dbReference>
<evidence type="ECO:0000256" key="3">
    <source>
        <dbReference type="ARBA" id="ARBA00012191"/>
    </source>
</evidence>
<evidence type="ECO:0000256" key="1">
    <source>
        <dbReference type="ARBA" id="ARBA00004651"/>
    </source>
</evidence>
<dbReference type="InterPro" id="IPR003593">
    <property type="entry name" value="AAA+_ATPase"/>
</dbReference>
<keyword evidence="6 14" id="KW-0812">Transmembrane</keyword>
<dbReference type="RefSeq" id="WP_130417445.1">
    <property type="nucleotide sequence ID" value="NZ_SHKW01000001.1"/>
</dbReference>
<dbReference type="Proteomes" id="UP000292958">
    <property type="component" value="Unassembled WGS sequence"/>
</dbReference>
<protein>
    <recommendedName>
        <fullName evidence="12">Multidrug resistance-like ATP-binding protein MdlA</fullName>
        <ecNumber evidence="3">7.6.2.2</ecNumber>
    </recommendedName>
</protein>
<reference evidence="17 18" key="1">
    <citation type="submission" date="2019-02" db="EMBL/GenBank/DDBJ databases">
        <title>Genomic Encyclopedia of Archaeal and Bacterial Type Strains, Phase II (KMG-II): from individual species to whole genera.</title>
        <authorList>
            <person name="Goeker M."/>
        </authorList>
    </citation>
    <scope>NUCLEOTIDE SEQUENCE [LARGE SCALE GENOMIC DNA]</scope>
    <source>
        <strain evidence="17 18">DSM 18101</strain>
    </source>
</reference>
<comment type="subcellular location">
    <subcellularLocation>
        <location evidence="1">Cell membrane</location>
        <topology evidence="1">Multi-pass membrane protein</topology>
    </subcellularLocation>
</comment>
<dbReference type="PROSITE" id="PS50893">
    <property type="entry name" value="ABC_TRANSPORTER_2"/>
    <property type="match status" value="1"/>
</dbReference>
<comment type="similarity">
    <text evidence="2">Belongs to the ABC transporter superfamily. Drug exporter-2 (TC 3.A.1.117) family.</text>
</comment>
<dbReference type="InterPro" id="IPR027417">
    <property type="entry name" value="P-loop_NTPase"/>
</dbReference>
<dbReference type="Gene3D" id="1.20.1560.10">
    <property type="entry name" value="ABC transporter type 1, transmembrane domain"/>
    <property type="match status" value="1"/>
</dbReference>
<dbReference type="FunFam" id="1.20.1560.10:FF:000011">
    <property type="entry name" value="Multidrug ABC transporter ATP-binding protein"/>
    <property type="match status" value="1"/>
</dbReference>
<gene>
    <name evidence="17" type="ORF">BDD14_0552</name>
</gene>
<dbReference type="SMART" id="SM00382">
    <property type="entry name" value="AAA"/>
    <property type="match status" value="1"/>
</dbReference>
<keyword evidence="7" id="KW-0547">Nucleotide-binding</keyword>
<comment type="catalytic activity">
    <reaction evidence="11">
        <text>ATP + H2O + xenobioticSide 1 = ADP + phosphate + xenobioticSide 2.</text>
        <dbReference type="EC" id="7.6.2.2"/>
    </reaction>
</comment>
<evidence type="ECO:0000256" key="13">
    <source>
        <dbReference type="SAM" id="MobiDB-lite"/>
    </source>
</evidence>
<dbReference type="PROSITE" id="PS50929">
    <property type="entry name" value="ABC_TM1F"/>
    <property type="match status" value="1"/>
</dbReference>
<evidence type="ECO:0000256" key="4">
    <source>
        <dbReference type="ARBA" id="ARBA00022448"/>
    </source>
</evidence>
<feature type="transmembrane region" description="Helical" evidence="14">
    <location>
        <begin position="281"/>
        <end position="304"/>
    </location>
</feature>
<evidence type="ECO:0000313" key="17">
    <source>
        <dbReference type="EMBL" id="RZU39201.1"/>
    </source>
</evidence>
<keyword evidence="4" id="KW-0813">Transport</keyword>
<evidence type="ECO:0000256" key="5">
    <source>
        <dbReference type="ARBA" id="ARBA00022475"/>
    </source>
</evidence>
<keyword evidence="8 17" id="KW-0067">ATP-binding</keyword>